<gene>
    <name evidence="2" type="ORF">QLQ15_13230</name>
</gene>
<accession>A0ABT6XIR6</accession>
<evidence type="ECO:0000256" key="1">
    <source>
        <dbReference type="SAM" id="Phobius"/>
    </source>
</evidence>
<comment type="caution">
    <text evidence="2">The sequence shown here is derived from an EMBL/GenBank/DDBJ whole genome shotgun (WGS) entry which is preliminary data.</text>
</comment>
<keyword evidence="1" id="KW-0812">Transmembrane</keyword>
<evidence type="ECO:0000313" key="3">
    <source>
        <dbReference type="Proteomes" id="UP001321580"/>
    </source>
</evidence>
<dbReference type="Proteomes" id="UP001321580">
    <property type="component" value="Unassembled WGS sequence"/>
</dbReference>
<feature type="transmembrane region" description="Helical" evidence="1">
    <location>
        <begin position="98"/>
        <end position="121"/>
    </location>
</feature>
<keyword evidence="1" id="KW-1133">Transmembrane helix</keyword>
<name>A0ABT6XIR6_9GAMM</name>
<keyword evidence="3" id="KW-1185">Reference proteome</keyword>
<keyword evidence="1" id="KW-0472">Membrane</keyword>
<reference evidence="2 3" key="1">
    <citation type="submission" date="2023-05" db="EMBL/GenBank/DDBJ databases">
        <title>Lysobacter sp. strain LF1 Genome sequencing and assembly.</title>
        <authorList>
            <person name="Jung Y."/>
        </authorList>
    </citation>
    <scope>NUCLEOTIDE SEQUENCE [LARGE SCALE GENOMIC DNA]</scope>
    <source>
        <strain evidence="2 3">LF1</strain>
    </source>
</reference>
<evidence type="ECO:0000313" key="2">
    <source>
        <dbReference type="EMBL" id="MDI9239868.1"/>
    </source>
</evidence>
<dbReference type="EMBL" id="JASGBI010000001">
    <property type="protein sequence ID" value="MDI9239868.1"/>
    <property type="molecule type" value="Genomic_DNA"/>
</dbReference>
<proteinExistence type="predicted"/>
<feature type="transmembrane region" description="Helical" evidence="1">
    <location>
        <begin position="53"/>
        <end position="77"/>
    </location>
</feature>
<organism evidence="2 3">
    <name type="scientific">Lysobacter stagni</name>
    <dbReference type="NCBI Taxonomy" id="3045172"/>
    <lineage>
        <taxon>Bacteria</taxon>
        <taxon>Pseudomonadati</taxon>
        <taxon>Pseudomonadota</taxon>
        <taxon>Gammaproteobacteria</taxon>
        <taxon>Lysobacterales</taxon>
        <taxon>Lysobacteraceae</taxon>
        <taxon>Lysobacter</taxon>
    </lineage>
</organism>
<sequence>MQLSDLREYYNIVTEKASSRARELSFAGIALVWLFKSPGPAVASIPSDLLIPAALFVGALGLDLLHAMYASLLWGAYNRYYEKRLKEDDEFEGVHPVANWPTIAFFWGKLACVFAGYLAIFNHMFRLFAAR</sequence>
<dbReference type="RefSeq" id="WP_283213232.1">
    <property type="nucleotide sequence ID" value="NZ_JASGBI010000001.1"/>
</dbReference>
<protein>
    <submittedName>
        <fullName evidence="2">Uncharacterized protein</fullName>
    </submittedName>
</protein>